<gene>
    <name evidence="3" type="ORF">F511_17795</name>
</gene>
<dbReference type="InterPro" id="IPR045283">
    <property type="entry name" value="AT3G44326-like"/>
</dbReference>
<reference evidence="3 4" key="1">
    <citation type="journal article" date="2015" name="Proc. Natl. Acad. Sci. U.S.A.">
        <title>The resurrection genome of Boea hygrometrica: A blueprint for survival of dehydration.</title>
        <authorList>
            <person name="Xiao L."/>
            <person name="Yang G."/>
            <person name="Zhang L."/>
            <person name="Yang X."/>
            <person name="Zhao S."/>
            <person name="Ji Z."/>
            <person name="Zhou Q."/>
            <person name="Hu M."/>
            <person name="Wang Y."/>
            <person name="Chen M."/>
            <person name="Xu Y."/>
            <person name="Jin H."/>
            <person name="Xiao X."/>
            <person name="Hu G."/>
            <person name="Bao F."/>
            <person name="Hu Y."/>
            <person name="Wan P."/>
            <person name="Li L."/>
            <person name="Deng X."/>
            <person name="Kuang T."/>
            <person name="Xiang C."/>
            <person name="Zhu J.K."/>
            <person name="Oliver M.J."/>
            <person name="He Y."/>
        </authorList>
    </citation>
    <scope>NUCLEOTIDE SEQUENCE [LARGE SCALE GENOMIC DNA]</scope>
    <source>
        <strain evidence="4">cv. XS01</strain>
    </source>
</reference>
<proteinExistence type="predicted"/>
<name>A0A2Z7BPI7_9LAMI</name>
<evidence type="ECO:0000256" key="1">
    <source>
        <dbReference type="SAM" id="MobiDB-lite"/>
    </source>
</evidence>
<dbReference type="PANTHER" id="PTHR33736:SF18">
    <property type="entry name" value="F-BOX DOMAIN-CONTAINING PROTEIN"/>
    <property type="match status" value="1"/>
</dbReference>
<protein>
    <recommendedName>
        <fullName evidence="2">F-box domain-containing protein</fullName>
    </recommendedName>
</protein>
<dbReference type="PANTHER" id="PTHR33736">
    <property type="entry name" value="F-BOX PROTEIN-RELATED"/>
    <property type="match status" value="1"/>
</dbReference>
<organism evidence="3 4">
    <name type="scientific">Dorcoceras hygrometricum</name>
    <dbReference type="NCBI Taxonomy" id="472368"/>
    <lineage>
        <taxon>Eukaryota</taxon>
        <taxon>Viridiplantae</taxon>
        <taxon>Streptophyta</taxon>
        <taxon>Embryophyta</taxon>
        <taxon>Tracheophyta</taxon>
        <taxon>Spermatophyta</taxon>
        <taxon>Magnoliopsida</taxon>
        <taxon>eudicotyledons</taxon>
        <taxon>Gunneridae</taxon>
        <taxon>Pentapetalae</taxon>
        <taxon>asterids</taxon>
        <taxon>lamiids</taxon>
        <taxon>Lamiales</taxon>
        <taxon>Gesneriaceae</taxon>
        <taxon>Didymocarpoideae</taxon>
        <taxon>Trichosporeae</taxon>
        <taxon>Loxocarpinae</taxon>
        <taxon>Dorcoceras</taxon>
    </lineage>
</organism>
<dbReference type="Gene3D" id="1.20.1280.50">
    <property type="match status" value="1"/>
</dbReference>
<dbReference type="InterPro" id="IPR036047">
    <property type="entry name" value="F-box-like_dom_sf"/>
</dbReference>
<dbReference type="Pfam" id="PF12937">
    <property type="entry name" value="F-box-like"/>
    <property type="match status" value="1"/>
</dbReference>
<feature type="region of interest" description="Disordered" evidence="1">
    <location>
        <begin position="1"/>
        <end position="21"/>
    </location>
</feature>
<dbReference type="Proteomes" id="UP000250235">
    <property type="component" value="Unassembled WGS sequence"/>
</dbReference>
<accession>A0A2Z7BPI7</accession>
<sequence length="331" mass="37082">MMSSSKAATSTAAAADQSGERNSLTTIHPDIVQSHILNRLNGATLASTSCASVHFQSLCNDDRLWQRICNSTWPSTAHPHVRSAVSSFPSAHRSFYSDSFPSLHNTGDLHRQGKRCPIETSELISAVDIYFDNKPIYSKILKTETLSSWFMSSPFRLELLHPKETISTPIESGAGGTCNERAAEHLRVSWILIDPARKRAVNVASQRAVEARMHWLNEDLQLRYATVAVDIRGNPVQCAVVVKCGGEELQVKEISMQVEDMEGKILGGMDSLVILRGAMDGERRRADVAIEREIYEMFRRNKEDFRERKQRRERGLDMAFIATGISIFFAI</sequence>
<dbReference type="SUPFAM" id="SSF81383">
    <property type="entry name" value="F-box domain"/>
    <property type="match status" value="1"/>
</dbReference>
<dbReference type="AlphaFoldDB" id="A0A2Z7BPI7"/>
<evidence type="ECO:0000313" key="4">
    <source>
        <dbReference type="Proteomes" id="UP000250235"/>
    </source>
</evidence>
<feature type="domain" description="F-box" evidence="2">
    <location>
        <begin position="29"/>
        <end position="70"/>
    </location>
</feature>
<evidence type="ECO:0000259" key="2">
    <source>
        <dbReference type="Pfam" id="PF12937"/>
    </source>
</evidence>
<dbReference type="EMBL" id="KV005656">
    <property type="protein sequence ID" value="KZV33871.1"/>
    <property type="molecule type" value="Genomic_DNA"/>
</dbReference>
<dbReference type="InterPro" id="IPR001810">
    <property type="entry name" value="F-box_dom"/>
</dbReference>
<keyword evidence="4" id="KW-1185">Reference proteome</keyword>
<dbReference type="OrthoDB" id="671172at2759"/>
<evidence type="ECO:0000313" key="3">
    <source>
        <dbReference type="EMBL" id="KZV33871.1"/>
    </source>
</evidence>
<feature type="compositionally biased region" description="Low complexity" evidence="1">
    <location>
        <begin position="1"/>
        <end position="15"/>
    </location>
</feature>